<dbReference type="GO" id="GO:0016592">
    <property type="term" value="C:mediator complex"/>
    <property type="evidence" value="ECO:0007669"/>
    <property type="project" value="InterPro"/>
</dbReference>
<feature type="compositionally biased region" description="Low complexity" evidence="1">
    <location>
        <begin position="1139"/>
        <end position="1152"/>
    </location>
</feature>
<feature type="compositionally biased region" description="Low complexity" evidence="1">
    <location>
        <begin position="400"/>
        <end position="441"/>
    </location>
</feature>
<feature type="compositionally biased region" description="Polar residues" evidence="1">
    <location>
        <begin position="1355"/>
        <end position="1376"/>
    </location>
</feature>
<evidence type="ECO:0000313" key="3">
    <source>
        <dbReference type="Proteomes" id="UP000319257"/>
    </source>
</evidence>
<feature type="compositionally biased region" description="Low complexity" evidence="1">
    <location>
        <begin position="863"/>
        <end position="888"/>
    </location>
</feature>
<feature type="compositionally biased region" description="Polar residues" evidence="1">
    <location>
        <begin position="1237"/>
        <end position="1253"/>
    </location>
</feature>
<feature type="compositionally biased region" description="Low complexity" evidence="1">
    <location>
        <begin position="772"/>
        <end position="792"/>
    </location>
</feature>
<dbReference type="Pfam" id="PF05397">
    <property type="entry name" value="Med15_fungi"/>
    <property type="match status" value="1"/>
</dbReference>
<feature type="region of interest" description="Disordered" evidence="1">
    <location>
        <begin position="384"/>
        <end position="462"/>
    </location>
</feature>
<feature type="compositionally biased region" description="Polar residues" evidence="1">
    <location>
        <begin position="453"/>
        <end position="462"/>
    </location>
</feature>
<feature type="compositionally biased region" description="Low complexity" evidence="1">
    <location>
        <begin position="806"/>
        <end position="826"/>
    </location>
</feature>
<feature type="compositionally biased region" description="Low complexity" evidence="1">
    <location>
        <begin position="1"/>
        <end position="23"/>
    </location>
</feature>
<dbReference type="GeneID" id="41976418"/>
<comment type="caution">
    <text evidence="2">The sequence shown here is derived from an EMBL/GenBank/DDBJ whole genome shotgun (WGS) entry which is preliminary data.</text>
</comment>
<gene>
    <name evidence="2" type="ORF">E0L32_008971</name>
</gene>
<dbReference type="OrthoDB" id="3918840at2759"/>
<dbReference type="EMBL" id="SKBQ01000062">
    <property type="protein sequence ID" value="TPX09780.1"/>
    <property type="molecule type" value="Genomic_DNA"/>
</dbReference>
<feature type="region of interest" description="Disordered" evidence="1">
    <location>
        <begin position="686"/>
        <end position="713"/>
    </location>
</feature>
<feature type="compositionally biased region" description="Low complexity" evidence="1">
    <location>
        <begin position="836"/>
        <end position="855"/>
    </location>
</feature>
<name>A0A507AZU9_9PEZI</name>
<reference evidence="2 3" key="1">
    <citation type="submission" date="2019-06" db="EMBL/GenBank/DDBJ databases">
        <title>Draft genome sequence of the filamentous fungus Phialemoniopsis curvata isolated from diesel fuel.</title>
        <authorList>
            <person name="Varaljay V.A."/>
            <person name="Lyon W.J."/>
            <person name="Crouch A.L."/>
            <person name="Drake C.E."/>
            <person name="Hollomon J.M."/>
            <person name="Nadeau L.J."/>
            <person name="Nunn H.S."/>
            <person name="Stevenson B.S."/>
            <person name="Bojanowski C.L."/>
            <person name="Crookes-Goodson W.J."/>
        </authorList>
    </citation>
    <scope>NUCLEOTIDE SEQUENCE [LARGE SCALE GENOMIC DNA]</scope>
    <source>
        <strain evidence="2 3">D216</strain>
    </source>
</reference>
<proteinExistence type="predicted"/>
<dbReference type="Proteomes" id="UP000319257">
    <property type="component" value="Unassembled WGS sequence"/>
</dbReference>
<dbReference type="GO" id="GO:0003712">
    <property type="term" value="F:transcription coregulator activity"/>
    <property type="evidence" value="ECO:0007669"/>
    <property type="project" value="InterPro"/>
</dbReference>
<feature type="compositionally biased region" description="Low complexity" evidence="1">
    <location>
        <begin position="1163"/>
        <end position="1174"/>
    </location>
</feature>
<evidence type="ECO:0000313" key="2">
    <source>
        <dbReference type="EMBL" id="TPX09780.1"/>
    </source>
</evidence>
<organism evidence="2 3">
    <name type="scientific">Thyridium curvatum</name>
    <dbReference type="NCBI Taxonomy" id="1093900"/>
    <lineage>
        <taxon>Eukaryota</taxon>
        <taxon>Fungi</taxon>
        <taxon>Dikarya</taxon>
        <taxon>Ascomycota</taxon>
        <taxon>Pezizomycotina</taxon>
        <taxon>Sordariomycetes</taxon>
        <taxon>Sordariomycetidae</taxon>
        <taxon>Thyridiales</taxon>
        <taxon>Thyridiaceae</taxon>
        <taxon>Thyridium</taxon>
    </lineage>
</organism>
<evidence type="ECO:0008006" key="4">
    <source>
        <dbReference type="Google" id="ProtNLM"/>
    </source>
</evidence>
<feature type="region of interest" description="Disordered" evidence="1">
    <location>
        <begin position="1"/>
        <end position="29"/>
    </location>
</feature>
<dbReference type="InParanoid" id="A0A507AZU9"/>
<feature type="compositionally biased region" description="Pro residues" evidence="1">
    <location>
        <begin position="1094"/>
        <end position="1105"/>
    </location>
</feature>
<dbReference type="RefSeq" id="XP_030991491.1">
    <property type="nucleotide sequence ID" value="XM_031143884.1"/>
</dbReference>
<dbReference type="GO" id="GO:0006357">
    <property type="term" value="P:regulation of transcription by RNA polymerase II"/>
    <property type="evidence" value="ECO:0007669"/>
    <property type="project" value="InterPro"/>
</dbReference>
<feature type="region of interest" description="Disordered" evidence="1">
    <location>
        <begin position="764"/>
        <end position="900"/>
    </location>
</feature>
<sequence length="1450" mass="158498">MAANLQQQMAAGQMMGQQRPQQRFSPTQINQQQLSQIVVQNLMANPNHPPGWQASVGIPERMGKAINLISNAILATPGQDWQRAAHFGLEFERKMFNEMPDKATWEKQMNAKTHEMFTKRQSNEAGIAQNLQNNLQAQAAAQAHAQAQAVQQQQQQLFLNQNAALQGQMGGPMGQPMQRGLQHLQQPMQASPIPQQPQLLGMNMANQGMRVMPGQNNMQMPANQMRPNGPGNFDLGQLSAADRQKVEEFAMRLYNSADDGQKQQLMLSLQSKLAPQQMANIRASGKDPLMWYFCQQAYSSLKNQAQAMRNRQQALNPAQQAMQLQQQQQQQQQQIQRAMNPQMMNAVAQQGGGQVTQFSGFESIMNEQKQGIMAQQAGQVVVPANEQQPGRNPTPQPMHNMANNQQTPNQPQRTQQMQQAFNVQNQNAQMRAQAAAKQLQGQPGGLGGPMPASQSPAMNTLNAPVRRPPVPMSQADGQQQVQGAPQFNQPLDPRFARLNQGPISMPGNMNSNPAINSLMANMSNEERQKFAGMPPEKLNELMAKWQQRQQAGNKNQAMTARPDQPQPGQFNQMSGVNPANMMNLGQQPNVAAVQNTPQNLMQAQLQRTRMPNMAPVSSQQQMVMDTLEIPAQIIDQFPGNLPQEVKKWKDLKAWIQQNPVPDQIREQLGGLQMMQFKQILDNRNKQRLAQQAGAQQPPAVPPNRPQNMPGGLPRGLPPTMMQVSQQEIATARANNSQVFGNLPDETIRRHIIKWRTDQFMKSLQANGGGQMPAGQMQPGLSQQLQQPQVAQPNHAAAQPTPVQTDGPPAAQPVAPGGQPKQAPGAPSTAASDSGKAAAQQNRPAAANSAPGAAANSRKRPVAEEAPQAPVQPAPTAQKTTPQQPPAKQRTGPQQLSKEQIAKLTPEQRARYEAMMRNRQQAAAAAPPELMNRLKGMGVEENRAFVQDNHPDIAMTPQEKAEVGQKIKQLVETIVKVGRTLGRWYTLIRDDKRARMFFRTRFRLVSQFSDADKMQVLKDTFSISAAELDQAKTVLDGMLKEVEHHLLNQQQQAAQPVGQQPVVTHSQTANEANADDVSKTANKAHNRSNSKSGPPAAPTSSQPPFPLHAASPHGQPAYIGKPAVTQETLILPPGKRRKTSTAATAQANTASPQTKPPSPEIKRQPPAAEARAPQKPTLPCGEPGCDNSSGFTSEEARQRHIQEEHIKPYEDPSQFLLDSLAVTLGVDSQGRALINTSQTPLMEQGQSSQGQAPSLKQEAATPMARAASMNRQGSTAGSKGPEATKNMPVSSMGTVQGAAPSFADSIHVSQSDEQATNLAWQQSMALVNPSDLMLTFGSAEPAAGGAITDMRLFRSWTPNDTPESSKDSGTSEPNSDISEGANVDIDISWHPMDADILLNMEAFKMDSENLDMMGSAELEPLPHFNIDWDKMKQNFDEPLTLDMSLYSMDGS</sequence>
<evidence type="ECO:0000256" key="1">
    <source>
        <dbReference type="SAM" id="MobiDB-lite"/>
    </source>
</evidence>
<dbReference type="InterPro" id="IPR008626">
    <property type="entry name" value="Mediator_Med15_fun"/>
</dbReference>
<feature type="region of interest" description="Disordered" evidence="1">
    <location>
        <begin position="1068"/>
        <end position="1118"/>
    </location>
</feature>
<keyword evidence="3" id="KW-1185">Reference proteome</keyword>
<feature type="region of interest" description="Disordered" evidence="1">
    <location>
        <begin position="1131"/>
        <end position="1198"/>
    </location>
</feature>
<protein>
    <recommendedName>
        <fullName evidence="4">Mediator complex subunit 15 KIX domain-containing protein</fullName>
    </recommendedName>
</protein>
<feature type="region of interest" description="Disordered" evidence="1">
    <location>
        <begin position="1237"/>
        <end position="1283"/>
    </location>
</feature>
<dbReference type="STRING" id="1093900.A0A507AZU9"/>
<accession>A0A507AZU9</accession>
<feature type="region of interest" description="Disordered" evidence="1">
    <location>
        <begin position="1354"/>
        <end position="1382"/>
    </location>
</feature>